<organism evidence="2 3">
    <name type="scientific">Aldrovandia affinis</name>
    <dbReference type="NCBI Taxonomy" id="143900"/>
    <lineage>
        <taxon>Eukaryota</taxon>
        <taxon>Metazoa</taxon>
        <taxon>Chordata</taxon>
        <taxon>Craniata</taxon>
        <taxon>Vertebrata</taxon>
        <taxon>Euteleostomi</taxon>
        <taxon>Actinopterygii</taxon>
        <taxon>Neopterygii</taxon>
        <taxon>Teleostei</taxon>
        <taxon>Notacanthiformes</taxon>
        <taxon>Halosauridae</taxon>
        <taxon>Aldrovandia</taxon>
    </lineage>
</organism>
<keyword evidence="3" id="KW-1185">Reference proteome</keyword>
<accession>A0AAD7QZR3</accession>
<feature type="compositionally biased region" description="Polar residues" evidence="1">
    <location>
        <begin position="9"/>
        <end position="18"/>
    </location>
</feature>
<dbReference type="AlphaFoldDB" id="A0AAD7QZR3"/>
<evidence type="ECO:0000313" key="2">
    <source>
        <dbReference type="EMBL" id="KAJ8343125.1"/>
    </source>
</evidence>
<reference evidence="2" key="1">
    <citation type="journal article" date="2023" name="Science">
        <title>Genome structures resolve the early diversification of teleost fishes.</title>
        <authorList>
            <person name="Parey E."/>
            <person name="Louis A."/>
            <person name="Montfort J."/>
            <person name="Bouchez O."/>
            <person name="Roques C."/>
            <person name="Iampietro C."/>
            <person name="Lluch J."/>
            <person name="Castinel A."/>
            <person name="Donnadieu C."/>
            <person name="Desvignes T."/>
            <person name="Floi Bucao C."/>
            <person name="Jouanno E."/>
            <person name="Wen M."/>
            <person name="Mejri S."/>
            <person name="Dirks R."/>
            <person name="Jansen H."/>
            <person name="Henkel C."/>
            <person name="Chen W.J."/>
            <person name="Zahm M."/>
            <person name="Cabau C."/>
            <person name="Klopp C."/>
            <person name="Thompson A.W."/>
            <person name="Robinson-Rechavi M."/>
            <person name="Braasch I."/>
            <person name="Lecointre G."/>
            <person name="Bobe J."/>
            <person name="Postlethwait J.H."/>
            <person name="Berthelot C."/>
            <person name="Roest Crollius H."/>
            <person name="Guiguen Y."/>
        </authorList>
    </citation>
    <scope>NUCLEOTIDE SEQUENCE</scope>
    <source>
        <strain evidence="2">NC1722</strain>
    </source>
</reference>
<feature type="compositionally biased region" description="Polar residues" evidence="1">
    <location>
        <begin position="80"/>
        <end position="96"/>
    </location>
</feature>
<dbReference type="EMBL" id="JAINUG010003402">
    <property type="protein sequence ID" value="KAJ8343125.1"/>
    <property type="molecule type" value="Genomic_DNA"/>
</dbReference>
<feature type="region of interest" description="Disordered" evidence="1">
    <location>
        <begin position="1"/>
        <end position="116"/>
    </location>
</feature>
<gene>
    <name evidence="2" type="ORF">AAFF_G00254000</name>
</gene>
<evidence type="ECO:0000313" key="3">
    <source>
        <dbReference type="Proteomes" id="UP001221898"/>
    </source>
</evidence>
<proteinExistence type="predicted"/>
<feature type="non-terminal residue" evidence="2">
    <location>
        <position position="1"/>
    </location>
</feature>
<name>A0AAD7QZR3_9TELE</name>
<dbReference type="Proteomes" id="UP001221898">
    <property type="component" value="Unassembled WGS sequence"/>
</dbReference>
<protein>
    <submittedName>
        <fullName evidence="2">Uncharacterized protein</fullName>
    </submittedName>
</protein>
<sequence length="116" mass="11968">LRAPGRLQASLTRISQPDSGLAPLQADFPERPDLAQGAGTPGQPTGIQSQPDSRGFLLPRQTPEARPAPGEQAHFRGQLTGISASQTQAPTCSGTQAVPAPRASGEQAEPLASSHL</sequence>
<comment type="caution">
    <text evidence="2">The sequence shown here is derived from an EMBL/GenBank/DDBJ whole genome shotgun (WGS) entry which is preliminary data.</text>
</comment>
<feature type="compositionally biased region" description="Polar residues" evidence="1">
    <location>
        <begin position="42"/>
        <end position="52"/>
    </location>
</feature>
<evidence type="ECO:0000256" key="1">
    <source>
        <dbReference type="SAM" id="MobiDB-lite"/>
    </source>
</evidence>